<proteinExistence type="predicted"/>
<evidence type="ECO:0000256" key="4">
    <source>
        <dbReference type="ARBA" id="ARBA00022824"/>
    </source>
</evidence>
<dbReference type="RefSeq" id="XP_003172618.1">
    <property type="nucleotide sequence ID" value="XM_003172570.1"/>
</dbReference>
<dbReference type="InterPro" id="IPR052374">
    <property type="entry name" value="SERAC1"/>
</dbReference>
<dbReference type="VEuPathDB" id="FungiDB:MGYG_05210"/>
<accession>E4UV80</accession>
<dbReference type="HOGENOM" id="CLU_000288_182_0_1"/>
<sequence length="349" mass="38939">MAGAEEPPIRDDGLNVIYDNGKNAKYDIIFVHGLRGHPRRTWEAVNPSDPAEKVFWPKDLLPTTFPESRIFSFGYLSEFVTFYPSLAPITHTSIDNISTTLIERLDTKRRATHTEQRPLFFIAHSLGGLVCANALSQRYSPNFAGREVVAHTRGVIFLGTPFQGSSKVTWAKTAERLCRLVADSNDQIIRDLDRKSDILKKIGTDFLIFVRDRYVTRNEYLLQVACFFETKSTKIKIKGIKTDLGHIVTEDSATLANYKPIAINADHRTMCHFPDCETTGYIDVTGKLKQMIANMDKGVYSLKEAGRSITVSDTYFGENFHNYGIATGNIIGTTPNANNLTVSPTSCGG</sequence>
<dbReference type="Proteomes" id="UP000002669">
    <property type="component" value="Unassembled WGS sequence"/>
</dbReference>
<evidence type="ECO:0000313" key="8">
    <source>
        <dbReference type="Proteomes" id="UP000002669"/>
    </source>
</evidence>
<dbReference type="GO" id="GO:0005783">
    <property type="term" value="C:endoplasmic reticulum"/>
    <property type="evidence" value="ECO:0007669"/>
    <property type="project" value="UniProtKB-SubCell"/>
</dbReference>
<dbReference type="InParanoid" id="E4UV80"/>
<dbReference type="PANTHER" id="PTHR48182:SF2">
    <property type="entry name" value="PROTEIN SERAC1"/>
    <property type="match status" value="1"/>
</dbReference>
<keyword evidence="8" id="KW-1185">Reference proteome</keyword>
<dbReference type="GO" id="GO:0016020">
    <property type="term" value="C:membrane"/>
    <property type="evidence" value="ECO:0007669"/>
    <property type="project" value="UniProtKB-SubCell"/>
</dbReference>
<evidence type="ECO:0000256" key="1">
    <source>
        <dbReference type="ARBA" id="ARBA00004173"/>
    </source>
</evidence>
<keyword evidence="6" id="KW-0472">Membrane</keyword>
<evidence type="ECO:0000256" key="6">
    <source>
        <dbReference type="ARBA" id="ARBA00023136"/>
    </source>
</evidence>
<dbReference type="Gene3D" id="3.40.50.1820">
    <property type="entry name" value="alpha/beta hydrolase"/>
    <property type="match status" value="1"/>
</dbReference>
<dbReference type="SUPFAM" id="SSF53474">
    <property type="entry name" value="alpha/beta-Hydrolases"/>
    <property type="match status" value="1"/>
</dbReference>
<dbReference type="GO" id="GO:0005739">
    <property type="term" value="C:mitochondrion"/>
    <property type="evidence" value="ECO:0007669"/>
    <property type="project" value="UniProtKB-SubCell"/>
</dbReference>
<name>E4UV80_ARTGP</name>
<dbReference type="OMA" id="SMPDLNR"/>
<dbReference type="EMBL" id="DS989825">
    <property type="protein sequence ID" value="EFR02207.1"/>
    <property type="molecule type" value="Genomic_DNA"/>
</dbReference>
<protein>
    <submittedName>
        <fullName evidence="7">SesB protein</fullName>
    </submittedName>
</protein>
<dbReference type="eggNOG" id="KOG2029">
    <property type="taxonomic scope" value="Eukaryota"/>
</dbReference>
<dbReference type="AlphaFoldDB" id="E4UV80"/>
<dbReference type="GeneID" id="10027891"/>
<comment type="subcellular location">
    <subcellularLocation>
        <location evidence="2">Endoplasmic reticulum</location>
    </subcellularLocation>
    <subcellularLocation>
        <location evidence="3">Membrane</location>
    </subcellularLocation>
    <subcellularLocation>
        <location evidence="1">Mitochondrion</location>
    </subcellularLocation>
</comment>
<evidence type="ECO:0000256" key="2">
    <source>
        <dbReference type="ARBA" id="ARBA00004240"/>
    </source>
</evidence>
<gene>
    <name evidence="7" type="ORF">MGYG_05210</name>
</gene>
<keyword evidence="5" id="KW-0496">Mitochondrion</keyword>
<dbReference type="PANTHER" id="PTHR48182">
    <property type="entry name" value="PROTEIN SERAC1"/>
    <property type="match status" value="1"/>
</dbReference>
<evidence type="ECO:0000256" key="3">
    <source>
        <dbReference type="ARBA" id="ARBA00004370"/>
    </source>
</evidence>
<evidence type="ECO:0000313" key="7">
    <source>
        <dbReference type="EMBL" id="EFR02207.1"/>
    </source>
</evidence>
<organism evidence="8">
    <name type="scientific">Arthroderma gypseum (strain ATCC MYA-4604 / CBS 118893)</name>
    <name type="common">Microsporum gypseum</name>
    <dbReference type="NCBI Taxonomy" id="535722"/>
    <lineage>
        <taxon>Eukaryota</taxon>
        <taxon>Fungi</taxon>
        <taxon>Dikarya</taxon>
        <taxon>Ascomycota</taxon>
        <taxon>Pezizomycotina</taxon>
        <taxon>Eurotiomycetes</taxon>
        <taxon>Eurotiomycetidae</taxon>
        <taxon>Onygenales</taxon>
        <taxon>Arthrodermataceae</taxon>
        <taxon>Nannizzia</taxon>
    </lineage>
</organism>
<keyword evidence="4" id="KW-0256">Endoplasmic reticulum</keyword>
<dbReference type="InterPro" id="IPR029058">
    <property type="entry name" value="AB_hydrolase_fold"/>
</dbReference>
<dbReference type="OrthoDB" id="5308034at2759"/>
<evidence type="ECO:0000256" key="5">
    <source>
        <dbReference type="ARBA" id="ARBA00023128"/>
    </source>
</evidence>
<reference evidence="8" key="1">
    <citation type="journal article" date="2012" name="MBio">
        <title>Comparative genome analysis of Trichophyton rubrum and related dermatophytes reveals candidate genes involved in infection.</title>
        <authorList>
            <person name="Martinez D.A."/>
            <person name="Oliver B.G."/>
            <person name="Graeser Y."/>
            <person name="Goldberg J.M."/>
            <person name="Li W."/>
            <person name="Martinez-Rossi N.M."/>
            <person name="Monod M."/>
            <person name="Shelest E."/>
            <person name="Barton R.C."/>
            <person name="Birch E."/>
            <person name="Brakhage A.A."/>
            <person name="Chen Z."/>
            <person name="Gurr S.J."/>
            <person name="Heiman D."/>
            <person name="Heitman J."/>
            <person name="Kosti I."/>
            <person name="Rossi A."/>
            <person name="Saif S."/>
            <person name="Samalova M."/>
            <person name="Saunders C.W."/>
            <person name="Shea T."/>
            <person name="Summerbell R.C."/>
            <person name="Xu J."/>
            <person name="Young S."/>
            <person name="Zeng Q."/>
            <person name="Birren B.W."/>
            <person name="Cuomo C.A."/>
            <person name="White T.C."/>
        </authorList>
    </citation>
    <scope>NUCLEOTIDE SEQUENCE [LARGE SCALE GENOMIC DNA]</scope>
    <source>
        <strain evidence="8">ATCC MYA-4604 / CBS 118893</strain>
    </source>
</reference>